<evidence type="ECO:0000256" key="4">
    <source>
        <dbReference type="ARBA" id="ARBA00023136"/>
    </source>
</evidence>
<dbReference type="GO" id="GO:0016020">
    <property type="term" value="C:membrane"/>
    <property type="evidence" value="ECO:0007669"/>
    <property type="project" value="UniProtKB-SubCell"/>
</dbReference>
<organism evidence="8 9">
    <name type="scientific">Stylophora pistillata</name>
    <name type="common">Smooth cauliflower coral</name>
    <dbReference type="NCBI Taxonomy" id="50429"/>
    <lineage>
        <taxon>Eukaryota</taxon>
        <taxon>Metazoa</taxon>
        <taxon>Cnidaria</taxon>
        <taxon>Anthozoa</taxon>
        <taxon>Hexacorallia</taxon>
        <taxon>Scleractinia</taxon>
        <taxon>Astrocoeniina</taxon>
        <taxon>Pocilloporidae</taxon>
        <taxon>Stylophora</taxon>
    </lineage>
</organism>
<proteinExistence type="predicted"/>
<accession>A0A2B4RBH9</accession>
<keyword evidence="4 5" id="KW-0472">Membrane</keyword>
<dbReference type="PANTHER" id="PTHR13439">
    <property type="entry name" value="CT120 PROTEIN"/>
    <property type="match status" value="1"/>
</dbReference>
<keyword evidence="9" id="KW-1185">Reference proteome</keyword>
<dbReference type="InterPro" id="IPR006634">
    <property type="entry name" value="TLC-dom"/>
</dbReference>
<dbReference type="Proteomes" id="UP000225706">
    <property type="component" value="Unassembled WGS sequence"/>
</dbReference>
<dbReference type="STRING" id="50429.A0A2B4RBH9"/>
<feature type="transmembrane region" description="Helical" evidence="6">
    <location>
        <begin position="123"/>
        <end position="143"/>
    </location>
</feature>
<dbReference type="GO" id="GO:0005783">
    <property type="term" value="C:endoplasmic reticulum"/>
    <property type="evidence" value="ECO:0007669"/>
    <property type="project" value="TreeGrafter"/>
</dbReference>
<evidence type="ECO:0000256" key="6">
    <source>
        <dbReference type="SAM" id="Phobius"/>
    </source>
</evidence>
<gene>
    <name evidence="8" type="primary">FAM57B</name>
    <name evidence="8" type="ORF">AWC38_SpisGene21708</name>
</gene>
<dbReference type="PROSITE" id="PS50922">
    <property type="entry name" value="TLC"/>
    <property type="match status" value="1"/>
</dbReference>
<feature type="transmembrane region" description="Helical" evidence="6">
    <location>
        <begin position="222"/>
        <end position="249"/>
    </location>
</feature>
<name>A0A2B4RBH9_STYPI</name>
<dbReference type="AlphaFoldDB" id="A0A2B4RBH9"/>
<comment type="subcellular location">
    <subcellularLocation>
        <location evidence="1">Membrane</location>
        <topology evidence="1">Multi-pass membrane protein</topology>
    </subcellularLocation>
</comment>
<dbReference type="InterPro" id="IPR050846">
    <property type="entry name" value="TLCD"/>
</dbReference>
<feature type="transmembrane region" description="Helical" evidence="6">
    <location>
        <begin position="6"/>
        <end position="24"/>
    </location>
</feature>
<comment type="caution">
    <text evidence="8">The sequence shown here is derived from an EMBL/GenBank/DDBJ whole genome shotgun (WGS) entry which is preliminary data.</text>
</comment>
<keyword evidence="2 5" id="KW-0812">Transmembrane</keyword>
<evidence type="ECO:0000313" key="8">
    <source>
        <dbReference type="EMBL" id="PFX14159.1"/>
    </source>
</evidence>
<dbReference type="EMBL" id="LSMT01000829">
    <property type="protein sequence ID" value="PFX14159.1"/>
    <property type="molecule type" value="Genomic_DNA"/>
</dbReference>
<evidence type="ECO:0000256" key="5">
    <source>
        <dbReference type="PROSITE-ProRule" id="PRU00205"/>
    </source>
</evidence>
<dbReference type="OrthoDB" id="10266980at2759"/>
<evidence type="ECO:0000256" key="1">
    <source>
        <dbReference type="ARBA" id="ARBA00004141"/>
    </source>
</evidence>
<evidence type="ECO:0000313" key="9">
    <source>
        <dbReference type="Proteomes" id="UP000225706"/>
    </source>
</evidence>
<dbReference type="SMART" id="SM00724">
    <property type="entry name" value="TLC"/>
    <property type="match status" value="1"/>
</dbReference>
<dbReference type="Pfam" id="PF03798">
    <property type="entry name" value="TRAM_LAG1_CLN8"/>
    <property type="match status" value="1"/>
</dbReference>
<dbReference type="GO" id="GO:0055088">
    <property type="term" value="P:lipid homeostasis"/>
    <property type="evidence" value="ECO:0007669"/>
    <property type="project" value="TreeGrafter"/>
</dbReference>
<dbReference type="PANTHER" id="PTHR13439:SF66">
    <property type="entry name" value="BCDNA.GH12326"/>
    <property type="match status" value="1"/>
</dbReference>
<evidence type="ECO:0000259" key="7">
    <source>
        <dbReference type="PROSITE" id="PS50922"/>
    </source>
</evidence>
<feature type="transmembrane region" description="Helical" evidence="6">
    <location>
        <begin position="178"/>
        <end position="202"/>
    </location>
</feature>
<reference evidence="9" key="1">
    <citation type="journal article" date="2017" name="bioRxiv">
        <title>Comparative analysis of the genomes of Stylophora pistillata and Acropora digitifera provides evidence for extensive differences between species of corals.</title>
        <authorList>
            <person name="Voolstra C.R."/>
            <person name="Li Y."/>
            <person name="Liew Y.J."/>
            <person name="Baumgarten S."/>
            <person name="Zoccola D."/>
            <person name="Flot J.-F."/>
            <person name="Tambutte S."/>
            <person name="Allemand D."/>
            <person name="Aranda M."/>
        </authorList>
    </citation>
    <scope>NUCLEOTIDE SEQUENCE [LARGE SCALE GENOMIC DNA]</scope>
</reference>
<evidence type="ECO:0000256" key="2">
    <source>
        <dbReference type="ARBA" id="ARBA00022692"/>
    </source>
</evidence>
<feature type="transmembrane region" description="Helical" evidence="6">
    <location>
        <begin position="44"/>
        <end position="62"/>
    </location>
</feature>
<evidence type="ECO:0000256" key="3">
    <source>
        <dbReference type="ARBA" id="ARBA00022989"/>
    </source>
</evidence>
<protein>
    <submittedName>
        <fullName evidence="8">Protein FAM57B</fullName>
    </submittedName>
</protein>
<sequence>MVGITLFIAGFFAFPSSHILFTFLQRYIFPGLSYVDRFSISTRFVSALQALGASLVGLKVVFTSTDIMLHRQPILTLYACFGLSYFYYDVVVMFIGTYLEEKQEDPQRDIYHIWTKFCKKKKLIVLHHLLLPLIGFPAVTVWRKEKGDFFVACVYLNEMSTPFLSLKAVLEKFEMRKSILYVTNGVLLATMFLFCRVLVYPYMYWCYAQYANIPFLQTPLKVPLFCNSFCFLLFSVQLYWFLIIVRGVLRFFKPSPKLQQKPVSNVNGENGFLHKSD</sequence>
<keyword evidence="3 6" id="KW-1133">Transmembrane helix</keyword>
<feature type="domain" description="TLC" evidence="7">
    <location>
        <begin position="35"/>
        <end position="253"/>
    </location>
</feature>
<feature type="transmembrane region" description="Helical" evidence="6">
    <location>
        <begin position="74"/>
        <end position="99"/>
    </location>
</feature>